<dbReference type="EMBL" id="AP022605">
    <property type="protein sequence ID" value="BBZ06313.1"/>
    <property type="molecule type" value="Genomic_DNA"/>
</dbReference>
<feature type="region of interest" description="Disordered" evidence="1">
    <location>
        <begin position="121"/>
        <end position="147"/>
    </location>
</feature>
<dbReference type="RefSeq" id="WP_133055535.1">
    <property type="nucleotide sequence ID" value="NZ_AP022605.1"/>
</dbReference>
<name>A0A7I7VQ84_9MYCO</name>
<gene>
    <name evidence="2" type="ORF">MDOR_04820</name>
</gene>
<evidence type="ECO:0000256" key="1">
    <source>
        <dbReference type="SAM" id="MobiDB-lite"/>
    </source>
</evidence>
<dbReference type="Proteomes" id="UP000467201">
    <property type="component" value="Chromosome"/>
</dbReference>
<dbReference type="AlphaFoldDB" id="A0A7I7VQ84"/>
<evidence type="ECO:0000313" key="3">
    <source>
        <dbReference type="Proteomes" id="UP000467201"/>
    </source>
</evidence>
<accession>A0A7I7VQ84</accession>
<dbReference type="KEGG" id="mdr:MDOR_04820"/>
<protein>
    <submittedName>
        <fullName evidence="2">Uncharacterized protein</fullName>
    </submittedName>
</protein>
<reference evidence="2 3" key="1">
    <citation type="journal article" date="2019" name="Emerg. Microbes Infect.">
        <title>Comprehensive subspecies identification of 175 nontuberculous mycobacteria species based on 7547 genomic profiles.</title>
        <authorList>
            <person name="Matsumoto Y."/>
            <person name="Kinjo T."/>
            <person name="Motooka D."/>
            <person name="Nabeya D."/>
            <person name="Jung N."/>
            <person name="Uechi K."/>
            <person name="Horii T."/>
            <person name="Iida T."/>
            <person name="Fujita J."/>
            <person name="Nakamura S."/>
        </authorList>
    </citation>
    <scope>NUCLEOTIDE SEQUENCE [LARGE SCALE GENOMIC DNA]</scope>
    <source>
        <strain evidence="2 3">JCM 12405</strain>
    </source>
</reference>
<dbReference type="OrthoDB" id="4745173at2"/>
<sequence length="147" mass="16059">MANLSVPPGGDGSAIGFTSDDHSFYLRHDDEWWTIDVVDDRAPHVALSLHDLFVNGQSRRVCPRIGRPLHAPYAQSDRYAGYADRVVLGKWAGEGDGYIGEARHNGGIYYDTGSKAWSATGHNLSKPELTRKAGRSMRSSSRAAQTA</sequence>
<evidence type="ECO:0000313" key="2">
    <source>
        <dbReference type="EMBL" id="BBZ06313.1"/>
    </source>
</evidence>
<organism evidence="2 3">
    <name type="scientific">Mycolicibacterium doricum</name>
    <dbReference type="NCBI Taxonomy" id="126673"/>
    <lineage>
        <taxon>Bacteria</taxon>
        <taxon>Bacillati</taxon>
        <taxon>Actinomycetota</taxon>
        <taxon>Actinomycetes</taxon>
        <taxon>Mycobacteriales</taxon>
        <taxon>Mycobacteriaceae</taxon>
        <taxon>Mycolicibacterium</taxon>
    </lineage>
</organism>
<feature type="compositionally biased region" description="Low complexity" evidence="1">
    <location>
        <begin position="136"/>
        <end position="147"/>
    </location>
</feature>
<proteinExistence type="predicted"/>